<evidence type="ECO:0000259" key="4">
    <source>
        <dbReference type="PROSITE" id="PS01124"/>
    </source>
</evidence>
<dbReference type="Gene3D" id="1.10.10.60">
    <property type="entry name" value="Homeodomain-like"/>
    <property type="match status" value="1"/>
</dbReference>
<dbReference type="InterPro" id="IPR018060">
    <property type="entry name" value="HTH_AraC"/>
</dbReference>
<reference evidence="5" key="2">
    <citation type="submission" date="2022-09" db="EMBL/GenBank/DDBJ databases">
        <title>Biosynthetic gene clusters of Dactylosporangioum fulvum.</title>
        <authorList>
            <person name="Caradec T."/>
        </authorList>
    </citation>
    <scope>NUCLEOTIDE SEQUENCE</scope>
    <source>
        <strain evidence="5">NRRL B-16292</strain>
    </source>
</reference>
<dbReference type="SMART" id="SM00342">
    <property type="entry name" value="HTH_ARAC"/>
    <property type="match status" value="1"/>
</dbReference>
<name>A0ABY5VRJ9_9ACTN</name>
<keyword evidence="3" id="KW-0804">Transcription</keyword>
<dbReference type="PANTHER" id="PTHR46796">
    <property type="entry name" value="HTH-TYPE TRANSCRIPTIONAL ACTIVATOR RHAS-RELATED"/>
    <property type="match status" value="1"/>
</dbReference>
<dbReference type="Pfam" id="PF20240">
    <property type="entry name" value="DUF6597"/>
    <property type="match status" value="1"/>
</dbReference>
<gene>
    <name evidence="5" type="ORF">Dfulv_35255</name>
</gene>
<keyword evidence="1" id="KW-0805">Transcription regulation</keyword>
<dbReference type="RefSeq" id="WP_259858152.1">
    <property type="nucleotide sequence ID" value="NZ_CP073720.1"/>
</dbReference>
<evidence type="ECO:0000256" key="2">
    <source>
        <dbReference type="ARBA" id="ARBA00023125"/>
    </source>
</evidence>
<protein>
    <submittedName>
        <fullName evidence="5">Helix-turn-helix domain-containing protein</fullName>
    </submittedName>
</protein>
<dbReference type="PROSITE" id="PS01124">
    <property type="entry name" value="HTH_ARAC_FAMILY_2"/>
    <property type="match status" value="1"/>
</dbReference>
<dbReference type="EMBL" id="CP073720">
    <property type="protein sequence ID" value="UWP80392.1"/>
    <property type="molecule type" value="Genomic_DNA"/>
</dbReference>
<evidence type="ECO:0000256" key="1">
    <source>
        <dbReference type="ARBA" id="ARBA00023015"/>
    </source>
</evidence>
<reference evidence="5" key="1">
    <citation type="submission" date="2021-04" db="EMBL/GenBank/DDBJ databases">
        <authorList>
            <person name="Hartkoorn R.C."/>
            <person name="Beaudoing E."/>
            <person name="Hot D."/>
        </authorList>
    </citation>
    <scope>NUCLEOTIDE SEQUENCE</scope>
    <source>
        <strain evidence="5">NRRL B-16292</strain>
    </source>
</reference>
<keyword evidence="2" id="KW-0238">DNA-binding</keyword>
<sequence length="236" mass="25682">MAWYWSVRWDLRGRPAHRQVTLPHASSHLIVEDGAAWLHGPPHRRFERVLAGEGRVVGVRFTAGGLAAVLGRPLVGGPVPASTLAGLDGDELAAAITGSVDVDDAAKILDRTLTAVMPKDVDPAVETVENAVRIVEQDRSVLRVTDLADRLGLATRTLQRFFAAYVGVSPGWVIRRCRLQEVALRATEGRHVDWVRLAADLGYYDQAHLVRDFTTAIGVPPARYAGTRPDNDSTVT</sequence>
<dbReference type="Pfam" id="PF12833">
    <property type="entry name" value="HTH_18"/>
    <property type="match status" value="1"/>
</dbReference>
<keyword evidence="6" id="KW-1185">Reference proteome</keyword>
<proteinExistence type="predicted"/>
<evidence type="ECO:0000313" key="6">
    <source>
        <dbReference type="Proteomes" id="UP001059617"/>
    </source>
</evidence>
<evidence type="ECO:0000313" key="5">
    <source>
        <dbReference type="EMBL" id="UWP80392.1"/>
    </source>
</evidence>
<dbReference type="InterPro" id="IPR046532">
    <property type="entry name" value="DUF6597"/>
</dbReference>
<feature type="domain" description="HTH araC/xylS-type" evidence="4">
    <location>
        <begin position="129"/>
        <end position="227"/>
    </location>
</feature>
<organism evidence="5 6">
    <name type="scientific">Dactylosporangium fulvum</name>
    <dbReference type="NCBI Taxonomy" id="53359"/>
    <lineage>
        <taxon>Bacteria</taxon>
        <taxon>Bacillati</taxon>
        <taxon>Actinomycetota</taxon>
        <taxon>Actinomycetes</taxon>
        <taxon>Micromonosporales</taxon>
        <taxon>Micromonosporaceae</taxon>
        <taxon>Dactylosporangium</taxon>
    </lineage>
</organism>
<dbReference type="Proteomes" id="UP001059617">
    <property type="component" value="Chromosome"/>
</dbReference>
<accession>A0ABY5VRJ9</accession>
<dbReference type="InterPro" id="IPR050204">
    <property type="entry name" value="AraC_XylS_family_regulators"/>
</dbReference>
<evidence type="ECO:0000256" key="3">
    <source>
        <dbReference type="ARBA" id="ARBA00023163"/>
    </source>
</evidence>